<evidence type="ECO:0000313" key="1">
    <source>
        <dbReference type="EMBL" id="GJD14343.1"/>
    </source>
</evidence>
<comment type="caution">
    <text evidence="1">The sequence shown here is derived from an EMBL/GenBank/DDBJ whole genome shotgun (WGS) entry which is preliminary data.</text>
</comment>
<dbReference type="PANTHER" id="PTHR31891">
    <property type="entry name" value="FORMAMIDASE C869.04-RELATED"/>
    <property type="match status" value="1"/>
</dbReference>
<evidence type="ECO:0008006" key="3">
    <source>
        <dbReference type="Google" id="ProtNLM"/>
    </source>
</evidence>
<dbReference type="Pfam" id="PF03069">
    <property type="entry name" value="FmdA_AmdA"/>
    <property type="match status" value="1"/>
</dbReference>
<dbReference type="InterPro" id="IPR004304">
    <property type="entry name" value="FmdA_AmdA"/>
</dbReference>
<dbReference type="SUPFAM" id="SSF141130">
    <property type="entry name" value="Acetamidase/Formamidase-like"/>
    <property type="match status" value="1"/>
</dbReference>
<dbReference type="PANTHER" id="PTHR31891:SF1">
    <property type="entry name" value="FORMAMIDASE C869.04-RELATED"/>
    <property type="match status" value="1"/>
</dbReference>
<gene>
    <name evidence="1" type="ORF">BIFAD42_13270</name>
</gene>
<name>A0AAN4VMA3_BIFAD</name>
<dbReference type="Proteomes" id="UP000886943">
    <property type="component" value="Unassembled WGS sequence"/>
</dbReference>
<dbReference type="AlphaFoldDB" id="A0AAN4VMA3"/>
<organism evidence="1 2">
    <name type="scientific">Bifidobacterium adolescentis</name>
    <dbReference type="NCBI Taxonomy" id="1680"/>
    <lineage>
        <taxon>Bacteria</taxon>
        <taxon>Bacillati</taxon>
        <taxon>Actinomycetota</taxon>
        <taxon>Actinomycetes</taxon>
        <taxon>Bifidobacteriales</taxon>
        <taxon>Bifidobacteriaceae</taxon>
        <taxon>Bifidobacterium</taxon>
    </lineage>
</organism>
<dbReference type="EMBL" id="BPPZ01000006">
    <property type="protein sequence ID" value="GJD14343.1"/>
    <property type="molecule type" value="Genomic_DNA"/>
</dbReference>
<proteinExistence type="predicted"/>
<dbReference type="Gene3D" id="2.60.120.580">
    <property type="entry name" value="Acetamidase/Formamidase-like domains"/>
    <property type="match status" value="1"/>
</dbReference>
<reference evidence="1" key="1">
    <citation type="submission" date="2021-08" db="EMBL/GenBank/DDBJ databases">
        <title>Draft genome sequence of the GABA producer Bifidobacterium adolescentis 4-2, isolated from healthy human feces.</title>
        <authorList>
            <person name="Altaib H."/>
            <person name="Niwa R."/>
            <person name="Abe M."/>
            <person name="Suzuki T."/>
        </authorList>
    </citation>
    <scope>NUCLEOTIDE SEQUENCE</scope>
    <source>
        <strain evidence="1">4-2</strain>
    </source>
</reference>
<protein>
    <recommendedName>
        <fullName evidence="3">Acetamidase</fullName>
    </recommendedName>
</protein>
<dbReference type="Gene3D" id="3.10.28.20">
    <property type="entry name" value="Acetamidase/Formamidase-like domains"/>
    <property type="match status" value="1"/>
</dbReference>
<sequence length="174" mass="18855">MHPFLGIMDVTTASNQRPSSMPPADYGGNIDLRNLTVESTLFLPVQIEGAGLYIGDPNFAQDNGEVSLTALEASLRATLRAQVVPTAEDKRLFGRTDLPFAISHGTLIPMGFSSTLDDALSQSVEHAINMITAMFEMPRQQVYLLLSAAIDFDVTQAVDITKGVHGLIDLSMFQ</sequence>
<evidence type="ECO:0000313" key="2">
    <source>
        <dbReference type="Proteomes" id="UP000886943"/>
    </source>
</evidence>
<dbReference type="GO" id="GO:0016811">
    <property type="term" value="F:hydrolase activity, acting on carbon-nitrogen (but not peptide) bonds, in linear amides"/>
    <property type="evidence" value="ECO:0007669"/>
    <property type="project" value="InterPro"/>
</dbReference>
<accession>A0AAN4VMA3</accession>